<comment type="caution">
    <text evidence="8">The sequence shown here is derived from an EMBL/GenBank/DDBJ whole genome shotgun (WGS) entry which is preliminary data.</text>
</comment>
<dbReference type="EMBL" id="LAZR01000854">
    <property type="protein sequence ID" value="KKN56177.1"/>
    <property type="molecule type" value="Genomic_DNA"/>
</dbReference>
<dbReference type="InterPro" id="IPR011990">
    <property type="entry name" value="TPR-like_helical_dom_sf"/>
</dbReference>
<dbReference type="PANTHER" id="PTHR38038:SF1">
    <property type="entry name" value="PENICILLIN-BINDING PROTEIN ACTIVATOR LPOA"/>
    <property type="match status" value="1"/>
</dbReference>
<dbReference type="Pfam" id="PF04348">
    <property type="entry name" value="LppC"/>
    <property type="match status" value="1"/>
</dbReference>
<name>A0A0F9S1N2_9ZZZZ</name>
<dbReference type="Gene3D" id="1.25.40.10">
    <property type="entry name" value="Tetratricopeptide repeat domain"/>
    <property type="match status" value="1"/>
</dbReference>
<evidence type="ECO:0000256" key="7">
    <source>
        <dbReference type="ARBA" id="ARBA00023288"/>
    </source>
</evidence>
<evidence type="ECO:0000256" key="6">
    <source>
        <dbReference type="ARBA" id="ARBA00023237"/>
    </source>
</evidence>
<keyword evidence="2" id="KW-0133">Cell shape</keyword>
<evidence type="ECO:0000256" key="4">
    <source>
        <dbReference type="ARBA" id="ARBA00023136"/>
    </source>
</evidence>
<evidence type="ECO:0008006" key="9">
    <source>
        <dbReference type="Google" id="ProtNLM"/>
    </source>
</evidence>
<dbReference type="AlphaFoldDB" id="A0A0F9S1N2"/>
<proteinExistence type="predicted"/>
<dbReference type="SUPFAM" id="SSF53822">
    <property type="entry name" value="Periplasmic binding protein-like I"/>
    <property type="match status" value="1"/>
</dbReference>
<reference evidence="8" key="1">
    <citation type="journal article" date="2015" name="Nature">
        <title>Complex archaea that bridge the gap between prokaryotes and eukaryotes.</title>
        <authorList>
            <person name="Spang A."/>
            <person name="Saw J.H."/>
            <person name="Jorgensen S.L."/>
            <person name="Zaremba-Niedzwiedzka K."/>
            <person name="Martijn J."/>
            <person name="Lind A.E."/>
            <person name="van Eijk R."/>
            <person name="Schleper C."/>
            <person name="Guy L."/>
            <person name="Ettema T.J."/>
        </authorList>
    </citation>
    <scope>NUCLEOTIDE SEQUENCE</scope>
</reference>
<dbReference type="Gene3D" id="1.25.40.650">
    <property type="match status" value="1"/>
</dbReference>
<dbReference type="CDD" id="cd06339">
    <property type="entry name" value="PBP1_YraM_LppC_lipoprotein-like"/>
    <property type="match status" value="1"/>
</dbReference>
<dbReference type="Gene3D" id="3.40.50.2300">
    <property type="match status" value="2"/>
</dbReference>
<dbReference type="PROSITE" id="PS51257">
    <property type="entry name" value="PROKAR_LIPOPROTEIN"/>
    <property type="match status" value="1"/>
</dbReference>
<evidence type="ECO:0000256" key="1">
    <source>
        <dbReference type="ARBA" id="ARBA00022729"/>
    </source>
</evidence>
<keyword evidence="5" id="KW-0564">Palmitate</keyword>
<dbReference type="InterPro" id="IPR007443">
    <property type="entry name" value="LpoA"/>
</dbReference>
<dbReference type="PANTHER" id="PTHR38038">
    <property type="entry name" value="PENICILLIN-BINDING PROTEIN ACTIVATOR LPOA"/>
    <property type="match status" value="1"/>
</dbReference>
<protein>
    <recommendedName>
        <fullName evidence="9">Leucine-binding protein domain-containing protein</fullName>
    </recommendedName>
</protein>
<keyword evidence="7" id="KW-0449">Lipoprotein</keyword>
<keyword evidence="1" id="KW-0732">Signal</keyword>
<dbReference type="GO" id="GO:0008360">
    <property type="term" value="P:regulation of cell shape"/>
    <property type="evidence" value="ECO:0007669"/>
    <property type="project" value="UniProtKB-KW"/>
</dbReference>
<evidence type="ECO:0000256" key="2">
    <source>
        <dbReference type="ARBA" id="ARBA00022960"/>
    </source>
</evidence>
<dbReference type="InterPro" id="IPR028082">
    <property type="entry name" value="Peripla_BP_I"/>
</dbReference>
<keyword evidence="3" id="KW-0573">Peptidoglycan synthesis</keyword>
<evidence type="ECO:0000256" key="5">
    <source>
        <dbReference type="ARBA" id="ARBA00023139"/>
    </source>
</evidence>
<dbReference type="GO" id="GO:0009252">
    <property type="term" value="P:peptidoglycan biosynthetic process"/>
    <property type="evidence" value="ECO:0007669"/>
    <property type="project" value="UniProtKB-KW"/>
</dbReference>
<gene>
    <name evidence="8" type="ORF">LCGC14_0574740</name>
</gene>
<accession>A0A0F9S1N2</accession>
<sequence length="629" mass="69550">MPPRQLRYRHPMLLKHRLWLTTITLLMLSACQPGTGTIPVTKPIQVETLSSELSGDYQLAGEQYLQLATEHEGAEQAAYYLKAASMFWREGAAKDSQAALDKINKTLLASSQRNQAALIAANIALFNADGQSALDALAITNEKNLSATDNKNYLQLKADAYALTGNWLEAANTHLALEKILTDETALANNREALWQSLLQMTPQALDLFNPGYPPSEDSGWFALAYNIKAYQSNPEVLQVALEDWARTYPNHPADPAIYKQTLEAGTFIPKDVDDIAVLLPTTGPFVEAAAAVKEAIIAAHFASNSTAQLEFYAIESDPLTGQSNVISQYDKAVASGAKVVIGPLQKSSVEQLAKYPDLPVPVIALNRVDSDSQTYSNLYQFGLAPEDDAESVAELAKLKGYKRTVILAPTGDWGQRIAKSFTKKWQSLGGSIIYSTSYDENDNDFRETLIPLMGLDQSQQRYQSLKSSLGRSMEFEPRRRQDIDFLFLVAKPLKARQLVPQLKFHRSGDLPILATSHAYSGFVDPQQNIDLNNLVITELPWVYSTIAEQDPVYIALQDQSPQNYMNNIKLYALGVDAYRLVSELNTLSRDTQTQMNGASGILSVSEQGHVVRHLLTGKFEEGELKLTQ</sequence>
<keyword evidence="4" id="KW-0472">Membrane</keyword>
<organism evidence="8">
    <name type="scientific">marine sediment metagenome</name>
    <dbReference type="NCBI Taxonomy" id="412755"/>
    <lineage>
        <taxon>unclassified sequences</taxon>
        <taxon>metagenomes</taxon>
        <taxon>ecological metagenomes</taxon>
    </lineage>
</organism>
<evidence type="ECO:0000256" key="3">
    <source>
        <dbReference type="ARBA" id="ARBA00022984"/>
    </source>
</evidence>
<evidence type="ECO:0000313" key="8">
    <source>
        <dbReference type="EMBL" id="KKN56177.1"/>
    </source>
</evidence>
<keyword evidence="6" id="KW-0998">Cell outer membrane</keyword>
<dbReference type="GO" id="GO:0030234">
    <property type="term" value="F:enzyme regulator activity"/>
    <property type="evidence" value="ECO:0007669"/>
    <property type="project" value="TreeGrafter"/>
</dbReference>
<dbReference type="GO" id="GO:0031241">
    <property type="term" value="C:periplasmic side of cell outer membrane"/>
    <property type="evidence" value="ECO:0007669"/>
    <property type="project" value="TreeGrafter"/>
</dbReference>